<name>A0A6A5QE42_AMPQU</name>
<dbReference type="SUPFAM" id="SSF48452">
    <property type="entry name" value="TPR-like"/>
    <property type="match status" value="1"/>
</dbReference>
<dbReference type="Gene3D" id="1.25.40.10">
    <property type="entry name" value="Tetratricopeptide repeat domain"/>
    <property type="match status" value="1"/>
</dbReference>
<gene>
    <name evidence="2" type="ORF">BDU57DRAFT_541044</name>
</gene>
<evidence type="ECO:0000313" key="3">
    <source>
        <dbReference type="Proteomes" id="UP000800096"/>
    </source>
</evidence>
<accession>A0A6A5QE42</accession>
<dbReference type="AlphaFoldDB" id="A0A6A5QE42"/>
<evidence type="ECO:0000256" key="1">
    <source>
        <dbReference type="SAM" id="MobiDB-lite"/>
    </source>
</evidence>
<dbReference type="EMBL" id="ML979138">
    <property type="protein sequence ID" value="KAF1913643.1"/>
    <property type="molecule type" value="Genomic_DNA"/>
</dbReference>
<dbReference type="InterPro" id="IPR011990">
    <property type="entry name" value="TPR-like_helical_dom_sf"/>
</dbReference>
<keyword evidence="3" id="KW-1185">Reference proteome</keyword>
<sequence length="552" mass="59764">MPPKKNFLKTKPKSKAKSQEPQSENDFLETADEFEQAAGKWRAGDAAKATRFFNRAIDMYNEGLKRYPRSFDLAYNKANLEYSITEDERIVSQLGSKTALLEETLNSHRFAISLNPRNTDILFNAAQVLTSLAEASLESGTQEAAQVPARTLLEEAVDIFTRCLISQQQEYEQMQSEIAKAQASGEYQKAWEGGGVPLENVQVEEEETKTASSSPEAPGDWATVEEPLTPETILDTCIAQLGALTTLLGLYDPSDLSNIEKKGHDGTDTATAKIPALISLIETSPSLKVKDEPNAGPTLSLGASAVEEVTTTPKDDAILAIANFQATIAEVTYRSGRSNATQYAQTVEQIFAKLTANTEGTASSDLAAANIRSSYADALIDLASALTDGTHYTPSSPTFSTDTEIQWTALTQAQTLLTQLSSTPYATILSASRLADIFLARGDIDLFRFKITLYDSAKPAWVKSRAVLVGNSGVFYRGARTYAEKAGAVKVRSTADAKAIVAEVLKEVSSGSQEKKAHWKGRSSDVAKVLEQMVAEGIVGRENVEGVLRCVE</sequence>
<evidence type="ECO:0000313" key="2">
    <source>
        <dbReference type="EMBL" id="KAF1913643.1"/>
    </source>
</evidence>
<protein>
    <submittedName>
        <fullName evidence="2">Uncharacterized protein</fullName>
    </submittedName>
</protein>
<feature type="region of interest" description="Disordered" evidence="1">
    <location>
        <begin position="1"/>
        <end position="26"/>
    </location>
</feature>
<proteinExistence type="predicted"/>
<feature type="compositionally biased region" description="Basic residues" evidence="1">
    <location>
        <begin position="1"/>
        <end position="16"/>
    </location>
</feature>
<organism evidence="2 3">
    <name type="scientific">Ampelomyces quisqualis</name>
    <name type="common">Powdery mildew agent</name>
    <dbReference type="NCBI Taxonomy" id="50730"/>
    <lineage>
        <taxon>Eukaryota</taxon>
        <taxon>Fungi</taxon>
        <taxon>Dikarya</taxon>
        <taxon>Ascomycota</taxon>
        <taxon>Pezizomycotina</taxon>
        <taxon>Dothideomycetes</taxon>
        <taxon>Pleosporomycetidae</taxon>
        <taxon>Pleosporales</taxon>
        <taxon>Pleosporineae</taxon>
        <taxon>Phaeosphaeriaceae</taxon>
        <taxon>Ampelomyces</taxon>
    </lineage>
</organism>
<dbReference type="OrthoDB" id="5328412at2759"/>
<dbReference type="Proteomes" id="UP000800096">
    <property type="component" value="Unassembled WGS sequence"/>
</dbReference>
<reference evidence="2" key="1">
    <citation type="journal article" date="2020" name="Stud. Mycol.">
        <title>101 Dothideomycetes genomes: a test case for predicting lifestyles and emergence of pathogens.</title>
        <authorList>
            <person name="Haridas S."/>
            <person name="Albert R."/>
            <person name="Binder M."/>
            <person name="Bloem J."/>
            <person name="Labutti K."/>
            <person name="Salamov A."/>
            <person name="Andreopoulos B."/>
            <person name="Baker S."/>
            <person name="Barry K."/>
            <person name="Bills G."/>
            <person name="Bluhm B."/>
            <person name="Cannon C."/>
            <person name="Castanera R."/>
            <person name="Culley D."/>
            <person name="Daum C."/>
            <person name="Ezra D."/>
            <person name="Gonzalez J."/>
            <person name="Henrissat B."/>
            <person name="Kuo A."/>
            <person name="Liang C."/>
            <person name="Lipzen A."/>
            <person name="Lutzoni F."/>
            <person name="Magnuson J."/>
            <person name="Mondo S."/>
            <person name="Nolan M."/>
            <person name="Ohm R."/>
            <person name="Pangilinan J."/>
            <person name="Park H.-J."/>
            <person name="Ramirez L."/>
            <person name="Alfaro M."/>
            <person name="Sun H."/>
            <person name="Tritt A."/>
            <person name="Yoshinaga Y."/>
            <person name="Zwiers L.-H."/>
            <person name="Turgeon B."/>
            <person name="Goodwin S."/>
            <person name="Spatafora J."/>
            <person name="Crous P."/>
            <person name="Grigoriev I."/>
        </authorList>
    </citation>
    <scope>NUCLEOTIDE SEQUENCE</scope>
    <source>
        <strain evidence="2">HMLAC05119</strain>
    </source>
</reference>